<keyword evidence="16" id="KW-1185">Reference proteome</keyword>
<dbReference type="InterPro" id="IPR049730">
    <property type="entry name" value="SNF2/RAD54-like_C"/>
</dbReference>
<dbReference type="GO" id="GO:0003678">
    <property type="term" value="F:DNA helicase activity"/>
    <property type="evidence" value="ECO:0007669"/>
    <property type="project" value="UniProtKB-EC"/>
</dbReference>
<evidence type="ECO:0000256" key="1">
    <source>
        <dbReference type="ARBA" id="ARBA00004123"/>
    </source>
</evidence>
<dbReference type="GO" id="GO:0000706">
    <property type="term" value="P:meiotic DNA double-strand break processing"/>
    <property type="evidence" value="ECO:0007669"/>
    <property type="project" value="EnsemblFungi"/>
</dbReference>
<evidence type="ECO:0000256" key="12">
    <source>
        <dbReference type="SAM" id="MobiDB-lite"/>
    </source>
</evidence>
<comment type="similarity">
    <text evidence="3">Belongs to the SNF2/RAD54 helicase family.</text>
</comment>
<dbReference type="GO" id="GO:0030466">
    <property type="term" value="P:silent mating-type cassette heterochromatin formation"/>
    <property type="evidence" value="ECO:0007669"/>
    <property type="project" value="EnsemblFungi"/>
</dbReference>
<dbReference type="SUPFAM" id="SSF117916">
    <property type="entry name" value="Fe-S cluster assembly (FSCA) domain-like"/>
    <property type="match status" value="1"/>
</dbReference>
<dbReference type="Pfam" id="PF00271">
    <property type="entry name" value="Helicase_C"/>
    <property type="match status" value="1"/>
</dbReference>
<dbReference type="Proteomes" id="UP000241107">
    <property type="component" value="Unassembled WGS sequence"/>
</dbReference>
<dbReference type="InterPro" id="IPR000330">
    <property type="entry name" value="SNF2_N"/>
</dbReference>
<feature type="compositionally biased region" description="Basic and acidic residues" evidence="12">
    <location>
        <begin position="737"/>
        <end position="754"/>
    </location>
</feature>
<dbReference type="GO" id="GO:0005506">
    <property type="term" value="F:iron ion binding"/>
    <property type="evidence" value="ECO:0007669"/>
    <property type="project" value="InterPro"/>
</dbReference>
<reference evidence="15 16" key="1">
    <citation type="submission" date="2018-03" db="EMBL/GenBank/DDBJ databases">
        <title>Candida pseudohaemulonii genome assembly and annotation.</title>
        <authorList>
            <person name="Munoz J.F."/>
            <person name="Gade L.G."/>
            <person name="Chow N.A."/>
            <person name="Litvintseva A.P."/>
            <person name="Loparev V.N."/>
            <person name="Cuomo C.A."/>
        </authorList>
    </citation>
    <scope>NUCLEOTIDE SEQUENCE [LARGE SCALE GENOMIC DNA]</scope>
    <source>
        <strain evidence="15 16">B12108</strain>
    </source>
</reference>
<dbReference type="GO" id="GO:0033120">
    <property type="term" value="P:positive regulation of RNA splicing"/>
    <property type="evidence" value="ECO:0007669"/>
    <property type="project" value="EnsemblFungi"/>
</dbReference>
<dbReference type="InterPro" id="IPR014824">
    <property type="entry name" value="Nfu/NifU_N"/>
</dbReference>
<feature type="region of interest" description="Disordered" evidence="12">
    <location>
        <begin position="272"/>
        <end position="308"/>
    </location>
</feature>
<evidence type="ECO:0000256" key="3">
    <source>
        <dbReference type="ARBA" id="ARBA00007025"/>
    </source>
</evidence>
<evidence type="ECO:0000256" key="8">
    <source>
        <dbReference type="ARBA" id="ARBA00022840"/>
    </source>
</evidence>
<dbReference type="Gene3D" id="3.30.300.130">
    <property type="entry name" value="Fe-S cluster assembly (FSCA)"/>
    <property type="match status" value="1"/>
</dbReference>
<dbReference type="SMART" id="SM00932">
    <property type="entry name" value="Nfu_N"/>
    <property type="match status" value="1"/>
</dbReference>
<comment type="subcellular location">
    <subcellularLocation>
        <location evidence="1">Nucleus</location>
    </subcellularLocation>
</comment>
<comment type="similarity">
    <text evidence="2">Belongs to the NifU family.</text>
</comment>
<dbReference type="FunFam" id="3.40.50.10810:FF:000014">
    <property type="entry name" value="SWI/SNF-related matrix-associated actin-dependent regulator of chromatin subfamily A containing DEAD/H box 1"/>
    <property type="match status" value="1"/>
</dbReference>
<keyword evidence="11" id="KW-0539">Nucleus</keyword>
<dbReference type="GO" id="GO:0000775">
    <property type="term" value="C:chromosome, centromeric region"/>
    <property type="evidence" value="ECO:0007669"/>
    <property type="project" value="EnsemblFungi"/>
</dbReference>
<dbReference type="Pfam" id="PF00176">
    <property type="entry name" value="SNF2-rel_dom"/>
    <property type="match status" value="1"/>
</dbReference>
<dbReference type="GO" id="GO:0031934">
    <property type="term" value="C:mating-type region heterochromatin"/>
    <property type="evidence" value="ECO:0007669"/>
    <property type="project" value="EnsemblFungi"/>
</dbReference>
<dbReference type="InterPro" id="IPR014001">
    <property type="entry name" value="Helicase_ATP-bd"/>
</dbReference>
<feature type="domain" description="Helicase C-terminal" evidence="14">
    <location>
        <begin position="851"/>
        <end position="1009"/>
    </location>
</feature>
<dbReference type="GO" id="GO:0042802">
    <property type="term" value="F:identical protein binding"/>
    <property type="evidence" value="ECO:0007669"/>
    <property type="project" value="EnsemblFungi"/>
</dbReference>
<evidence type="ECO:0000256" key="9">
    <source>
        <dbReference type="ARBA" id="ARBA00022853"/>
    </source>
</evidence>
<dbReference type="OrthoDB" id="5857104at2759"/>
<dbReference type="SUPFAM" id="SSF110836">
    <property type="entry name" value="Hypothetical protein SAV1430"/>
    <property type="match status" value="1"/>
</dbReference>
<feature type="region of interest" description="Disordered" evidence="12">
    <location>
        <begin position="137"/>
        <end position="157"/>
    </location>
</feature>
<evidence type="ECO:0000313" key="15">
    <source>
        <dbReference type="EMBL" id="PSK38938.1"/>
    </source>
</evidence>
<dbReference type="STRING" id="418784.A0A2P7YSK3"/>
<dbReference type="SMART" id="SM00487">
    <property type="entry name" value="DEXDc"/>
    <property type="match status" value="1"/>
</dbReference>
<dbReference type="GO" id="GO:0051536">
    <property type="term" value="F:iron-sulfur cluster binding"/>
    <property type="evidence" value="ECO:0007669"/>
    <property type="project" value="InterPro"/>
</dbReference>
<feature type="region of interest" description="Disordered" evidence="12">
    <location>
        <begin position="737"/>
        <end position="766"/>
    </location>
</feature>
<gene>
    <name evidence="15" type="ORF">C7M61_002244</name>
</gene>
<feature type="compositionally biased region" description="Acidic residues" evidence="12">
    <location>
        <begin position="283"/>
        <end position="303"/>
    </location>
</feature>
<keyword evidence="8" id="KW-0067">ATP-binding</keyword>
<evidence type="ECO:0000259" key="13">
    <source>
        <dbReference type="PROSITE" id="PS51192"/>
    </source>
</evidence>
<dbReference type="AlphaFoldDB" id="A0A2P7YSK3"/>
<dbReference type="GO" id="GO:0000183">
    <property type="term" value="P:rDNA heterochromatin formation"/>
    <property type="evidence" value="ECO:0007669"/>
    <property type="project" value="EnsemblFungi"/>
</dbReference>
<feature type="domain" description="Helicase ATP-binding" evidence="13">
    <location>
        <begin position="482"/>
        <end position="649"/>
    </location>
</feature>
<feature type="region of interest" description="Disordered" evidence="12">
    <location>
        <begin position="1207"/>
        <end position="1242"/>
    </location>
</feature>
<dbReference type="EC" id="3.6.4.12" evidence="4"/>
<evidence type="ECO:0000256" key="2">
    <source>
        <dbReference type="ARBA" id="ARBA00006420"/>
    </source>
</evidence>
<dbReference type="InterPro" id="IPR038718">
    <property type="entry name" value="SNF2-like_sf"/>
</dbReference>
<dbReference type="CDD" id="cd18793">
    <property type="entry name" value="SF2_C_SNF"/>
    <property type="match status" value="1"/>
</dbReference>
<feature type="compositionally biased region" description="Basic and acidic residues" evidence="12">
    <location>
        <begin position="1233"/>
        <end position="1242"/>
    </location>
</feature>
<keyword evidence="7" id="KW-0347">Helicase</keyword>
<dbReference type="Gene3D" id="3.40.50.300">
    <property type="entry name" value="P-loop containing nucleotide triphosphate hydrolases"/>
    <property type="match status" value="1"/>
</dbReference>
<dbReference type="GO" id="GO:0000122">
    <property type="term" value="P:negative regulation of transcription by RNA polymerase II"/>
    <property type="evidence" value="ECO:0007669"/>
    <property type="project" value="EnsemblFungi"/>
</dbReference>
<dbReference type="InterPro" id="IPR034904">
    <property type="entry name" value="FSCA_dom_sf"/>
</dbReference>
<dbReference type="Pfam" id="PF08712">
    <property type="entry name" value="Nfu_N"/>
    <property type="match status" value="1"/>
</dbReference>
<keyword evidence="5" id="KW-0547">Nucleotide-binding</keyword>
<dbReference type="GO" id="GO:0031509">
    <property type="term" value="P:subtelomeric heterochromatin formation"/>
    <property type="evidence" value="ECO:0007669"/>
    <property type="project" value="EnsemblFungi"/>
</dbReference>
<dbReference type="InterPro" id="IPR001075">
    <property type="entry name" value="NIF_FeS_clus_asmbl_NifU_C"/>
</dbReference>
<feature type="compositionally biased region" description="Polar residues" evidence="12">
    <location>
        <begin position="757"/>
        <end position="766"/>
    </location>
</feature>
<dbReference type="GO" id="GO:0005524">
    <property type="term" value="F:ATP binding"/>
    <property type="evidence" value="ECO:0007669"/>
    <property type="project" value="UniProtKB-KW"/>
</dbReference>
<dbReference type="PROSITE" id="PS51194">
    <property type="entry name" value="HELICASE_CTER"/>
    <property type="match status" value="1"/>
</dbReference>
<dbReference type="GO" id="GO:0005634">
    <property type="term" value="C:nucleus"/>
    <property type="evidence" value="ECO:0007669"/>
    <property type="project" value="UniProtKB-SubCell"/>
</dbReference>
<feature type="compositionally biased region" description="Low complexity" evidence="12">
    <location>
        <begin position="1216"/>
        <end position="1228"/>
    </location>
</feature>
<comment type="caution">
    <text evidence="15">The sequence shown here is derived from an EMBL/GenBank/DDBJ whole genome shotgun (WGS) entry which is preliminary data.</text>
</comment>
<evidence type="ECO:0000259" key="14">
    <source>
        <dbReference type="PROSITE" id="PS51194"/>
    </source>
</evidence>
<evidence type="ECO:0000256" key="5">
    <source>
        <dbReference type="ARBA" id="ARBA00022741"/>
    </source>
</evidence>
<dbReference type="InterPro" id="IPR001650">
    <property type="entry name" value="Helicase_C-like"/>
</dbReference>
<dbReference type="SMART" id="SM00490">
    <property type="entry name" value="HELICc"/>
    <property type="match status" value="1"/>
</dbReference>
<protein>
    <recommendedName>
        <fullName evidence="4">DNA helicase</fullName>
        <ecNumber evidence="4">3.6.4.12</ecNumber>
    </recommendedName>
</protein>
<evidence type="ECO:0000256" key="7">
    <source>
        <dbReference type="ARBA" id="ARBA00022806"/>
    </source>
</evidence>
<dbReference type="VEuPathDB" id="FungiDB:C7M61_002244"/>
<evidence type="ECO:0000256" key="11">
    <source>
        <dbReference type="ARBA" id="ARBA00023242"/>
    </source>
</evidence>
<evidence type="ECO:0000256" key="4">
    <source>
        <dbReference type="ARBA" id="ARBA00012551"/>
    </source>
</evidence>
<dbReference type="GO" id="GO:0140658">
    <property type="term" value="F:ATP-dependent chromatin remodeler activity"/>
    <property type="evidence" value="ECO:0007669"/>
    <property type="project" value="EnsemblFungi"/>
</dbReference>
<dbReference type="EMBL" id="PYFQ01000004">
    <property type="protein sequence ID" value="PSK38938.1"/>
    <property type="molecule type" value="Genomic_DNA"/>
</dbReference>
<keyword evidence="6" id="KW-0378">Hydrolase</keyword>
<dbReference type="RefSeq" id="XP_024714124.1">
    <property type="nucleotide sequence ID" value="XM_024857625.1"/>
</dbReference>
<evidence type="ECO:0000256" key="10">
    <source>
        <dbReference type="ARBA" id="ARBA00023125"/>
    </source>
</evidence>
<dbReference type="FunFam" id="3.30.300.130:FF:000001">
    <property type="entry name" value="NFU1 iron-sulfur cluster scaffold"/>
    <property type="match status" value="1"/>
</dbReference>
<keyword evidence="10" id="KW-0238">DNA-binding</keyword>
<organism evidence="15 16">
    <name type="scientific">Candidozyma pseudohaemuli</name>
    <dbReference type="NCBI Taxonomy" id="418784"/>
    <lineage>
        <taxon>Eukaryota</taxon>
        <taxon>Fungi</taxon>
        <taxon>Dikarya</taxon>
        <taxon>Ascomycota</taxon>
        <taxon>Saccharomycotina</taxon>
        <taxon>Pichiomycetes</taxon>
        <taxon>Metschnikowiaceae</taxon>
        <taxon>Candidozyma</taxon>
    </lineage>
</organism>
<dbReference type="GO" id="GO:0016787">
    <property type="term" value="F:hydrolase activity"/>
    <property type="evidence" value="ECO:0007669"/>
    <property type="project" value="UniProtKB-KW"/>
</dbReference>
<dbReference type="GO" id="GO:0016226">
    <property type="term" value="P:iron-sulfur cluster assembly"/>
    <property type="evidence" value="ECO:0007669"/>
    <property type="project" value="InterPro"/>
</dbReference>
<keyword evidence="9" id="KW-0156">Chromatin regulator</keyword>
<dbReference type="GO" id="GO:0000781">
    <property type="term" value="C:chromosome, telomeric region"/>
    <property type="evidence" value="ECO:0007669"/>
    <property type="project" value="GOC"/>
</dbReference>
<dbReference type="GO" id="GO:0003677">
    <property type="term" value="F:DNA binding"/>
    <property type="evidence" value="ECO:0007669"/>
    <property type="project" value="UniProtKB-KW"/>
</dbReference>
<dbReference type="GO" id="GO:0003682">
    <property type="term" value="F:chromatin binding"/>
    <property type="evidence" value="ECO:0007669"/>
    <property type="project" value="EnsemblFungi"/>
</dbReference>
<sequence length="1242" mass="140807">MTAEQTPNKATIQVPLLLPINVKLLPEKHEKPMPSHATRAPDAHTLEMKNRFYSHKFWPILSKRFYYLQEIEIFKGMVRGKGNLRDISLWLAANIDLPARLAQHDREIEERRKAEEEKKEIPVEMAHQSPVLEHKGYEEEDASPVKRGTARQKRPQLTEVKPDISSTKIELQKPKVSILEKYRQTQAPAQQPRIDYLFQKSFGLAPQKRRRLVRADNAELSASSAELTPGPSLKPGALTAAFSHNEDVPRLKPSFENGHDLDELEQKIRENRKKSKQAVVVDSDADLEEEEDYSDDMSQEDNDSAFNSGLTSIDGQILEFLNNAPQEDIIEICNIQPKIAELLISKRPYHSIYQISEDRFDEATPEPETKVRRRGGQRKATGLKIVESTEFSLKGYKAVDSLIKKCSDYGNLISRQMDRWGVKVTGEGELSMVELSGETKDEEDDDVGAKGRSMPYIKHKPTLLAEEVELKTYQQVGINWLNLLYQNRLSCILADEMGLGKTCQVIAFMAHLKATSEKGSAHLVVVPSSTLENWLREFHKFCPSLVVQAYYGSQAEREDLRYELAESEYDVLVTTYNLATGSPPDFKFLKNHKFDMIVYDEGHMLKNSSSERYNKLMRLKANYRLLLTGTPLQNNLKELVSLLAFMLPNLFVEKREDLQGLFNKKASVDATSDDYNPLMSQQAINKAKTMMTPFVLRRKKAQVLKYLPGKSHEVVKCPLTPVQREIYDSFIRQGKEARAERERRKKLTGKEADAARSSPTASSSNVMMSLRKASMHPLLFRRQYKDEMLEEMATKIMKEPEYVAANKDYIVEDMLVMSDYELNGLCEKFPKSLGSYILEEAKWFESGKVAELLKILKQVVEKKEKVLVFSLFTQMLDILEKILSFSNITFVRLDGQTSVETRQDIIDRFYEDDTIPVFLLSTKAGGFGINLVAANNVVIFDQSFNPHDDKQAEDRAHRVGQTSEVLVTKLISEHTIDENILMLAENKLQLDQSISSEGNEAKIEEKAASMFEKILFGESLFIQTAETPNENALKFLPSMNILKENETREFLSGREAACSPLAVKLFGVDGIKSIMLGLNFITIEKHSDDTDWSLLKPEIFSILTESLSNGLPVVNETNELSNDIGFDEEDDEVVLMIKELIFTRIRPAIQDDGGDIEFASFEEDTGVVYLKLKGACRSCDSSSVTLKNGIESMLQYYIEEVQEVRQIDAPDEEEAAAAAEPAPEFQAASISPARREEAPPSL</sequence>
<dbReference type="Gene3D" id="3.40.50.10810">
    <property type="entry name" value="Tandem AAA-ATPase domain"/>
    <property type="match status" value="1"/>
</dbReference>
<proteinExistence type="inferred from homology"/>
<dbReference type="SUPFAM" id="SSF52540">
    <property type="entry name" value="P-loop containing nucleoside triphosphate hydrolases"/>
    <property type="match status" value="2"/>
</dbReference>
<accession>A0A2P7YSK3</accession>
<dbReference type="InterPro" id="IPR027417">
    <property type="entry name" value="P-loop_NTPase"/>
</dbReference>
<dbReference type="PROSITE" id="PS51192">
    <property type="entry name" value="HELICASE_ATP_BIND_1"/>
    <property type="match status" value="1"/>
</dbReference>
<dbReference type="Pfam" id="PF01106">
    <property type="entry name" value="NifU"/>
    <property type="match status" value="1"/>
</dbReference>
<dbReference type="PANTHER" id="PTHR10799">
    <property type="entry name" value="SNF2/RAD54 HELICASE FAMILY"/>
    <property type="match status" value="1"/>
</dbReference>
<dbReference type="GeneID" id="36565633"/>
<dbReference type="InterPro" id="IPR036498">
    <property type="entry name" value="Nfu/NifU_N_sf"/>
</dbReference>
<evidence type="ECO:0000256" key="6">
    <source>
        <dbReference type="ARBA" id="ARBA00022801"/>
    </source>
</evidence>
<dbReference type="CDD" id="cd17998">
    <property type="entry name" value="DEXHc_SMARCAD1"/>
    <property type="match status" value="1"/>
</dbReference>
<evidence type="ECO:0000313" key="16">
    <source>
        <dbReference type="Proteomes" id="UP000241107"/>
    </source>
</evidence>
<dbReference type="GO" id="GO:1990918">
    <property type="term" value="P:double-strand break repair involved in meiotic recombination"/>
    <property type="evidence" value="ECO:0007669"/>
    <property type="project" value="EnsemblFungi"/>
</dbReference>
<name>A0A2P7YSK3_9ASCO</name>
<dbReference type="Gene3D" id="3.30.1370.70">
    <property type="entry name" value="Scaffold protein Nfu/NifU, N-terminal domain"/>
    <property type="match status" value="1"/>
</dbReference>